<evidence type="ECO:0000313" key="2">
    <source>
        <dbReference type="Proteomes" id="UP001597405"/>
    </source>
</evidence>
<dbReference type="EMBL" id="JBHUGZ010000019">
    <property type="protein sequence ID" value="MFD1986553.1"/>
    <property type="molecule type" value="Genomic_DNA"/>
</dbReference>
<name>A0ABW4UG94_9HYPH</name>
<dbReference type="RefSeq" id="WP_379103824.1">
    <property type="nucleotide sequence ID" value="NZ_JBHUGZ010000019.1"/>
</dbReference>
<organism evidence="1 2">
    <name type="scientific">Mesorhizobium newzealandense</name>
    <dbReference type="NCBI Taxonomy" id="1300302"/>
    <lineage>
        <taxon>Bacteria</taxon>
        <taxon>Pseudomonadati</taxon>
        <taxon>Pseudomonadota</taxon>
        <taxon>Alphaproteobacteria</taxon>
        <taxon>Hyphomicrobiales</taxon>
        <taxon>Phyllobacteriaceae</taxon>
        <taxon>Mesorhizobium</taxon>
    </lineage>
</organism>
<protein>
    <submittedName>
        <fullName evidence="1">Uncharacterized protein</fullName>
    </submittedName>
</protein>
<evidence type="ECO:0000313" key="1">
    <source>
        <dbReference type="EMBL" id="MFD1986553.1"/>
    </source>
</evidence>
<accession>A0ABW4UG94</accession>
<keyword evidence="2" id="KW-1185">Reference proteome</keyword>
<comment type="caution">
    <text evidence="1">The sequence shown here is derived from an EMBL/GenBank/DDBJ whole genome shotgun (WGS) entry which is preliminary data.</text>
</comment>
<gene>
    <name evidence="1" type="ORF">ACFSOZ_29365</name>
</gene>
<proteinExistence type="predicted"/>
<dbReference type="Proteomes" id="UP001597405">
    <property type="component" value="Unassembled WGS sequence"/>
</dbReference>
<reference evidence="2" key="1">
    <citation type="journal article" date="2019" name="Int. J. Syst. Evol. Microbiol.">
        <title>The Global Catalogue of Microorganisms (GCM) 10K type strain sequencing project: providing services to taxonomists for standard genome sequencing and annotation.</title>
        <authorList>
            <consortium name="The Broad Institute Genomics Platform"/>
            <consortium name="The Broad Institute Genome Sequencing Center for Infectious Disease"/>
            <person name="Wu L."/>
            <person name="Ma J."/>
        </authorList>
    </citation>
    <scope>NUCLEOTIDE SEQUENCE [LARGE SCALE GENOMIC DNA]</scope>
    <source>
        <strain evidence="2">CGMCC 1.16225</strain>
    </source>
</reference>
<sequence>MASRHEASDPWRPPIGLSGEGNCAIDLAMVLICANDLQSRRAGGFFLFLPQPLGDAAYPFGVVTEKDG</sequence>